<keyword evidence="3" id="KW-1185">Reference proteome</keyword>
<proteinExistence type="predicted"/>
<dbReference type="Proteomes" id="UP001501265">
    <property type="component" value="Unassembled WGS sequence"/>
</dbReference>
<reference evidence="3" key="1">
    <citation type="journal article" date="2019" name="Int. J. Syst. Evol. Microbiol.">
        <title>The Global Catalogue of Microorganisms (GCM) 10K type strain sequencing project: providing services to taxonomists for standard genome sequencing and annotation.</title>
        <authorList>
            <consortium name="The Broad Institute Genomics Platform"/>
            <consortium name="The Broad Institute Genome Sequencing Center for Infectious Disease"/>
            <person name="Wu L."/>
            <person name="Ma J."/>
        </authorList>
    </citation>
    <scope>NUCLEOTIDE SEQUENCE [LARGE SCALE GENOMIC DNA]</scope>
    <source>
        <strain evidence="3">JCM 18081</strain>
    </source>
</reference>
<protein>
    <recommendedName>
        <fullName evidence="4">Resolvase</fullName>
    </recommendedName>
</protein>
<evidence type="ECO:0000313" key="2">
    <source>
        <dbReference type="EMBL" id="GAA4805015.1"/>
    </source>
</evidence>
<evidence type="ECO:0000313" key="3">
    <source>
        <dbReference type="Proteomes" id="UP001501265"/>
    </source>
</evidence>
<gene>
    <name evidence="2" type="ORF">GCM10023220_38390</name>
</gene>
<sequence length="315" mass="36042">MNQKRYVAIPLELVNHPRFPSGAPRSARKLCPMTPPQSKYANFEDLREKAVALRRAGYSLRQIRDELQVRNKETLQRLVEGEPPPDWTKRPRAKDDLRERARELRLQGWTYNQIQTELRCSKSSVSLWVRDLPRPQQHPLDPRAKPGPRSAQRPVKHQHIETATVQDVGPLSERELFLVGVGLYWSEGAKAKPGSSRRVIFVNSDPNMIRLFLSWLDLLGVDTERRRFSVNIHESADVPRAEAHWAHLVGINVADLLKTSLKRHNPRTNRTNTGEGYHGCLRVAVLKSADLHRRIEGAWYGIVGAALAPDQRNRT</sequence>
<name>A0ABP9C4Q5_9ACTN</name>
<evidence type="ECO:0000256" key="1">
    <source>
        <dbReference type="SAM" id="MobiDB-lite"/>
    </source>
</evidence>
<evidence type="ECO:0008006" key="4">
    <source>
        <dbReference type="Google" id="ProtNLM"/>
    </source>
</evidence>
<accession>A0ABP9C4Q5</accession>
<organism evidence="2 3">
    <name type="scientific">Streptomyces ziwulingensis</name>
    <dbReference type="NCBI Taxonomy" id="1045501"/>
    <lineage>
        <taxon>Bacteria</taxon>
        <taxon>Bacillati</taxon>
        <taxon>Actinomycetota</taxon>
        <taxon>Actinomycetes</taxon>
        <taxon>Kitasatosporales</taxon>
        <taxon>Streptomycetaceae</taxon>
        <taxon>Streptomyces</taxon>
    </lineage>
</organism>
<comment type="caution">
    <text evidence="2">The sequence shown here is derived from an EMBL/GenBank/DDBJ whole genome shotgun (WGS) entry which is preliminary data.</text>
</comment>
<feature type="region of interest" description="Disordered" evidence="1">
    <location>
        <begin position="132"/>
        <end position="151"/>
    </location>
</feature>
<dbReference type="EMBL" id="BAABIG010000034">
    <property type="protein sequence ID" value="GAA4805015.1"/>
    <property type="molecule type" value="Genomic_DNA"/>
</dbReference>